<reference evidence="1" key="2">
    <citation type="submission" date="2022-06" db="UniProtKB">
        <authorList>
            <consortium name="EnsemblMetazoa"/>
        </authorList>
    </citation>
    <scope>IDENTIFICATION</scope>
    <source>
        <strain evidence="1">PS312</strain>
    </source>
</reference>
<dbReference type="AlphaFoldDB" id="A0A2A6BC86"/>
<gene>
    <name evidence="1" type="primary">WBGene00111492</name>
</gene>
<dbReference type="EnsemblMetazoa" id="PPA21938.1">
    <property type="protein sequence ID" value="PPA21938.1"/>
    <property type="gene ID" value="WBGene00111492"/>
</dbReference>
<proteinExistence type="predicted"/>
<protein>
    <submittedName>
        <fullName evidence="1">Uncharacterized protein</fullName>
    </submittedName>
</protein>
<accession>A0A2A6BC86</accession>
<dbReference type="Proteomes" id="UP000005239">
    <property type="component" value="Unassembled WGS sequence"/>
</dbReference>
<accession>A0A8R1YH01</accession>
<organism evidence="1 2">
    <name type="scientific">Pristionchus pacificus</name>
    <name type="common">Parasitic nematode worm</name>
    <dbReference type="NCBI Taxonomy" id="54126"/>
    <lineage>
        <taxon>Eukaryota</taxon>
        <taxon>Metazoa</taxon>
        <taxon>Ecdysozoa</taxon>
        <taxon>Nematoda</taxon>
        <taxon>Chromadorea</taxon>
        <taxon>Rhabditida</taxon>
        <taxon>Rhabditina</taxon>
        <taxon>Diplogasteromorpha</taxon>
        <taxon>Diplogasteroidea</taxon>
        <taxon>Neodiplogasteridae</taxon>
        <taxon>Pristionchus</taxon>
    </lineage>
</organism>
<reference evidence="2" key="1">
    <citation type="journal article" date="2008" name="Nat. Genet.">
        <title>The Pristionchus pacificus genome provides a unique perspective on nematode lifestyle and parasitism.</title>
        <authorList>
            <person name="Dieterich C."/>
            <person name="Clifton S.W."/>
            <person name="Schuster L.N."/>
            <person name="Chinwalla A."/>
            <person name="Delehaunty K."/>
            <person name="Dinkelacker I."/>
            <person name="Fulton L."/>
            <person name="Fulton R."/>
            <person name="Godfrey J."/>
            <person name="Minx P."/>
            <person name="Mitreva M."/>
            <person name="Roeseler W."/>
            <person name="Tian H."/>
            <person name="Witte H."/>
            <person name="Yang S.P."/>
            <person name="Wilson R.K."/>
            <person name="Sommer R.J."/>
        </authorList>
    </citation>
    <scope>NUCLEOTIDE SEQUENCE [LARGE SCALE GENOMIC DNA]</scope>
    <source>
        <strain evidence="2">PS312</strain>
    </source>
</reference>
<name>A0A2A6BC86_PRIPA</name>
<evidence type="ECO:0000313" key="2">
    <source>
        <dbReference type="Proteomes" id="UP000005239"/>
    </source>
</evidence>
<keyword evidence="2" id="KW-1185">Reference proteome</keyword>
<evidence type="ECO:0000313" key="1">
    <source>
        <dbReference type="EnsemblMetazoa" id="PPA21938.1"/>
    </source>
</evidence>
<sequence length="337" mass="39298">MNQDQHKVLMVNELFEQVLDYTPLNSQLNLRASCKRLHDRVTERIVELQAPDECVIRKLTLSRLKNLLHIGVDVDQVATAQHFIELGQQAQKTWKRKNPKDMRCWFTFPVEGRRDFSFFRDAKIDHFMIEKRIPLHMEKENITWLKTLLMGSCIDKVSLVLDARTIPQMPKIPELLKIVHCTHVEFIIQSIHGSGKRNFSVQIRRLVTKLKEAGIEHVSITADRTYGDHAISRKEQSVDYDVILALVKGDILNVTFDCAFDGMLNERTQSYEKFKAKLAKTSKDVRIAFRGDRHIDHSWSGQRFRRSPDHPEYGVDLVDIVDSRRPEQELVFKKITQ</sequence>